<dbReference type="EMBL" id="MHLO01000020">
    <property type="protein sequence ID" value="OGZ12341.1"/>
    <property type="molecule type" value="Genomic_DNA"/>
</dbReference>
<keyword evidence="1" id="KW-0732">Signal</keyword>
<evidence type="ECO:0000313" key="3">
    <source>
        <dbReference type="Proteomes" id="UP000178636"/>
    </source>
</evidence>
<organism evidence="2 3">
    <name type="scientific">Candidatus Lloydbacteria bacterium RIFCSPHIGHO2_02_FULL_54_17</name>
    <dbReference type="NCBI Taxonomy" id="1798664"/>
    <lineage>
        <taxon>Bacteria</taxon>
        <taxon>Candidatus Lloydiibacteriota</taxon>
    </lineage>
</organism>
<feature type="chain" id="PRO_5009582588" evidence="1">
    <location>
        <begin position="43"/>
        <end position="219"/>
    </location>
</feature>
<gene>
    <name evidence="2" type="ORF">A3C93_03445</name>
</gene>
<dbReference type="AlphaFoldDB" id="A0A1G2DHA0"/>
<proteinExistence type="predicted"/>
<dbReference type="STRING" id="1798664.A3C93_03445"/>
<evidence type="ECO:0000313" key="2">
    <source>
        <dbReference type="EMBL" id="OGZ12341.1"/>
    </source>
</evidence>
<protein>
    <submittedName>
        <fullName evidence="2">Uncharacterized protein</fullName>
    </submittedName>
</protein>
<sequence length="219" mass="24019">MSVDARTFFGKVLRALFLESTMIRKFLAAVLCSLLVSANAFAVDGLTESEWTEAKSAATQMLTKWLTDQDITGATLLMTAPDHRETKLLAPLLALNGRSGTLDIVEWRQKFLICFLMLDHGTCASLLGHGIPGSPEYAKCPATMKDALAQFGAAMFYKGRPPEISDRNAMVFAPPELGGQSILLVGFSLPYLHRESLMVVMLKENGRWKPAFVFIGMVS</sequence>
<feature type="signal peptide" evidence="1">
    <location>
        <begin position="1"/>
        <end position="42"/>
    </location>
</feature>
<evidence type="ECO:0000256" key="1">
    <source>
        <dbReference type="SAM" id="SignalP"/>
    </source>
</evidence>
<reference evidence="2 3" key="1">
    <citation type="journal article" date="2016" name="Nat. Commun.">
        <title>Thousands of microbial genomes shed light on interconnected biogeochemical processes in an aquifer system.</title>
        <authorList>
            <person name="Anantharaman K."/>
            <person name="Brown C.T."/>
            <person name="Hug L.A."/>
            <person name="Sharon I."/>
            <person name="Castelle C.J."/>
            <person name="Probst A.J."/>
            <person name="Thomas B.C."/>
            <person name="Singh A."/>
            <person name="Wilkins M.J."/>
            <person name="Karaoz U."/>
            <person name="Brodie E.L."/>
            <person name="Williams K.H."/>
            <person name="Hubbard S.S."/>
            <person name="Banfield J.F."/>
        </authorList>
    </citation>
    <scope>NUCLEOTIDE SEQUENCE [LARGE SCALE GENOMIC DNA]</scope>
</reference>
<accession>A0A1G2DHA0</accession>
<comment type="caution">
    <text evidence="2">The sequence shown here is derived from an EMBL/GenBank/DDBJ whole genome shotgun (WGS) entry which is preliminary data.</text>
</comment>
<dbReference type="Proteomes" id="UP000178636">
    <property type="component" value="Unassembled WGS sequence"/>
</dbReference>
<name>A0A1G2DHA0_9BACT</name>